<dbReference type="PANTHER" id="PTHR10961">
    <property type="entry name" value="PEROXISOMAL SARCOSINE OXIDASE"/>
    <property type="match status" value="1"/>
</dbReference>
<dbReference type="SUPFAM" id="SSF54373">
    <property type="entry name" value="FAD-linked reductases, C-terminal domain"/>
    <property type="match status" value="1"/>
</dbReference>
<feature type="domain" description="FAD dependent oxidoreductase" evidence="5">
    <location>
        <begin position="5"/>
        <end position="355"/>
    </location>
</feature>
<comment type="cofactor">
    <cofactor evidence="1">
        <name>FAD</name>
        <dbReference type="ChEBI" id="CHEBI:57692"/>
    </cofactor>
</comment>
<evidence type="ECO:0000313" key="6">
    <source>
        <dbReference type="EMBL" id="TMJ15410.1"/>
    </source>
</evidence>
<keyword evidence="2" id="KW-0285">Flavoprotein</keyword>
<keyword evidence="4 6" id="KW-0560">Oxidoreductase</keyword>
<dbReference type="NCBIfam" id="NF008425">
    <property type="entry name" value="PRK11259.1"/>
    <property type="match status" value="1"/>
</dbReference>
<evidence type="ECO:0000256" key="2">
    <source>
        <dbReference type="ARBA" id="ARBA00022630"/>
    </source>
</evidence>
<gene>
    <name evidence="6" type="primary">solA</name>
    <name evidence="6" type="ORF">E6H02_01975</name>
</gene>
<dbReference type="InterPro" id="IPR006076">
    <property type="entry name" value="FAD-dep_OxRdtase"/>
</dbReference>
<dbReference type="PROSITE" id="PS00895">
    <property type="entry name" value="3_HYDROXYISOBUT_DH"/>
    <property type="match status" value="1"/>
</dbReference>
<evidence type="ECO:0000256" key="1">
    <source>
        <dbReference type="ARBA" id="ARBA00001974"/>
    </source>
</evidence>
<proteinExistence type="predicted"/>
<keyword evidence="3" id="KW-0274">FAD</keyword>
<reference evidence="6 7" key="1">
    <citation type="journal article" date="2019" name="Nat. Microbiol.">
        <title>Mediterranean grassland soil C-N compound turnover is dependent on rainfall and depth, and is mediated by genomically divergent microorganisms.</title>
        <authorList>
            <person name="Diamond S."/>
            <person name="Andeer P.F."/>
            <person name="Li Z."/>
            <person name="Crits-Christoph A."/>
            <person name="Burstein D."/>
            <person name="Anantharaman K."/>
            <person name="Lane K.R."/>
            <person name="Thomas B.C."/>
            <person name="Pan C."/>
            <person name="Northen T.R."/>
            <person name="Banfield J.F."/>
        </authorList>
    </citation>
    <scope>NUCLEOTIDE SEQUENCE [LARGE SCALE GENOMIC DNA]</scope>
    <source>
        <strain evidence="6">NP_5</strain>
    </source>
</reference>
<sequence length="377" mass="41338">MAGYDVIVVGLGGMGSAAAYHLAQRGARVLGLEQFGVAHDQGSSHGKTRVIRQAYHEGPDYVPLLLRAYDLWHALEREAGTTLLTTTGALYMGTPDAPGVAGAELSARTHHIPYEMLTAEEIRSRYPVFHPRPGYVGLFEFQAGILVPEQCVATHADLARRRGADLHFNEPVASWTAGRDGVSVRTSRGTYEGDRLVVAAGPWTTQVLADLRLPIRVERVVLYWFEPRGRVEEFKRLPIYGWTVGDLHAYGFPYLAGQGLKVAFHQAFQEVTTPQAIRREVGEDESARMREHLAEFMPDAAGRLVATATCMYSNTPDSHFIIDRHPAHDRVAVACGFSGHGFKFCSVVGEALADLALRGETAQPIGIFALGRFRAMA</sequence>
<dbReference type="GO" id="GO:0008115">
    <property type="term" value="F:sarcosine oxidase activity"/>
    <property type="evidence" value="ECO:0007669"/>
    <property type="project" value="TreeGrafter"/>
</dbReference>
<dbReference type="Gene3D" id="3.50.50.60">
    <property type="entry name" value="FAD/NAD(P)-binding domain"/>
    <property type="match status" value="1"/>
</dbReference>
<dbReference type="FunFam" id="3.50.50.60:FF:000189">
    <property type="entry name" value="Monomeric sarcosine oxidase"/>
    <property type="match status" value="1"/>
</dbReference>
<evidence type="ECO:0000259" key="5">
    <source>
        <dbReference type="Pfam" id="PF01266"/>
    </source>
</evidence>
<dbReference type="InterPro" id="IPR002204">
    <property type="entry name" value="3-OH-isobutyrate_DH-rel_CS"/>
</dbReference>
<dbReference type="EMBL" id="VBAM01000060">
    <property type="protein sequence ID" value="TMJ15410.1"/>
    <property type="molecule type" value="Genomic_DNA"/>
</dbReference>
<evidence type="ECO:0000256" key="3">
    <source>
        <dbReference type="ARBA" id="ARBA00022827"/>
    </source>
</evidence>
<organism evidence="6 7">
    <name type="scientific">Candidatus Segetimicrobium genomatis</name>
    <dbReference type="NCBI Taxonomy" id="2569760"/>
    <lineage>
        <taxon>Bacteria</taxon>
        <taxon>Bacillati</taxon>
        <taxon>Candidatus Sysuimicrobiota</taxon>
        <taxon>Candidatus Sysuimicrobiia</taxon>
        <taxon>Candidatus Sysuimicrobiales</taxon>
        <taxon>Candidatus Segetimicrobiaceae</taxon>
        <taxon>Candidatus Segetimicrobium</taxon>
    </lineage>
</organism>
<dbReference type="GO" id="GO:0050131">
    <property type="term" value="F:N-methyl-L-amino-acid oxidase activity"/>
    <property type="evidence" value="ECO:0007669"/>
    <property type="project" value="UniProtKB-EC"/>
</dbReference>
<name>A0A537M552_9BACT</name>
<dbReference type="InterPro" id="IPR045170">
    <property type="entry name" value="MTOX"/>
</dbReference>
<dbReference type="EC" id="1.5.3.2" evidence="6"/>
<comment type="caution">
    <text evidence="6">The sequence shown here is derived from an EMBL/GenBank/DDBJ whole genome shotgun (WGS) entry which is preliminary data.</text>
</comment>
<dbReference type="PANTHER" id="PTHR10961:SF7">
    <property type="entry name" value="FAD DEPENDENT OXIDOREDUCTASE DOMAIN-CONTAINING PROTEIN"/>
    <property type="match status" value="1"/>
</dbReference>
<evidence type="ECO:0000256" key="4">
    <source>
        <dbReference type="ARBA" id="ARBA00023002"/>
    </source>
</evidence>
<protein>
    <submittedName>
        <fullName evidence="6">N-methyl-L-tryptophan oxidase</fullName>
        <ecNumber evidence="6">1.5.3.2</ecNumber>
    </submittedName>
</protein>
<dbReference type="AlphaFoldDB" id="A0A537M552"/>
<dbReference type="Proteomes" id="UP000320393">
    <property type="component" value="Unassembled WGS sequence"/>
</dbReference>
<dbReference type="Gene3D" id="3.30.9.10">
    <property type="entry name" value="D-Amino Acid Oxidase, subunit A, domain 2"/>
    <property type="match status" value="1"/>
</dbReference>
<dbReference type="SUPFAM" id="SSF51905">
    <property type="entry name" value="FAD/NAD(P)-binding domain"/>
    <property type="match status" value="1"/>
</dbReference>
<dbReference type="Pfam" id="PF01266">
    <property type="entry name" value="DAO"/>
    <property type="match status" value="1"/>
</dbReference>
<dbReference type="GO" id="GO:0050660">
    <property type="term" value="F:flavin adenine dinucleotide binding"/>
    <property type="evidence" value="ECO:0007669"/>
    <property type="project" value="InterPro"/>
</dbReference>
<dbReference type="InterPro" id="IPR036188">
    <property type="entry name" value="FAD/NAD-bd_sf"/>
</dbReference>
<accession>A0A537M552</accession>
<evidence type="ECO:0000313" key="7">
    <source>
        <dbReference type="Proteomes" id="UP000320393"/>
    </source>
</evidence>